<organism evidence="1 2">
    <name type="scientific">Diploscapter pachys</name>
    <dbReference type="NCBI Taxonomy" id="2018661"/>
    <lineage>
        <taxon>Eukaryota</taxon>
        <taxon>Metazoa</taxon>
        <taxon>Ecdysozoa</taxon>
        <taxon>Nematoda</taxon>
        <taxon>Chromadorea</taxon>
        <taxon>Rhabditida</taxon>
        <taxon>Rhabditina</taxon>
        <taxon>Rhabditomorpha</taxon>
        <taxon>Rhabditoidea</taxon>
        <taxon>Rhabditidae</taxon>
        <taxon>Diploscapter</taxon>
    </lineage>
</organism>
<accession>A0A2A2M1W2</accession>
<evidence type="ECO:0000313" key="1">
    <source>
        <dbReference type="EMBL" id="PAV92275.1"/>
    </source>
</evidence>
<dbReference type="EMBL" id="LIAE01006250">
    <property type="protein sequence ID" value="PAV92275.1"/>
    <property type="molecule type" value="Genomic_DNA"/>
</dbReference>
<comment type="caution">
    <text evidence="1">The sequence shown here is derived from an EMBL/GenBank/DDBJ whole genome shotgun (WGS) entry which is preliminary data.</text>
</comment>
<keyword evidence="2" id="KW-1185">Reference proteome</keyword>
<evidence type="ECO:0000313" key="2">
    <source>
        <dbReference type="Proteomes" id="UP000218231"/>
    </source>
</evidence>
<sequence>MANLLGALIGAAIDRGDGDSGIKGAIIGTVAETAIRGLAPIVATYALGWGVQYAVRKGWHLVAGADPIEPANGILRR</sequence>
<gene>
    <name evidence="1" type="ORF">WR25_23767</name>
</gene>
<reference evidence="1 2" key="1">
    <citation type="journal article" date="2017" name="Curr. Biol.">
        <title>Genome architecture and evolution of a unichromosomal asexual nematode.</title>
        <authorList>
            <person name="Fradin H."/>
            <person name="Zegar C."/>
            <person name="Gutwein M."/>
            <person name="Lucas J."/>
            <person name="Kovtun M."/>
            <person name="Corcoran D."/>
            <person name="Baugh L.R."/>
            <person name="Kiontke K."/>
            <person name="Gunsalus K."/>
            <person name="Fitch D.H."/>
            <person name="Piano F."/>
        </authorList>
    </citation>
    <scope>NUCLEOTIDE SEQUENCE [LARGE SCALE GENOMIC DNA]</scope>
    <source>
        <strain evidence="1">PF1309</strain>
    </source>
</reference>
<dbReference type="Proteomes" id="UP000218231">
    <property type="component" value="Unassembled WGS sequence"/>
</dbReference>
<dbReference type="AlphaFoldDB" id="A0A2A2M1W2"/>
<protein>
    <submittedName>
        <fullName evidence="1">Uncharacterized protein</fullName>
    </submittedName>
</protein>
<name>A0A2A2M1W2_9BILA</name>
<proteinExistence type="predicted"/>